<proteinExistence type="predicted"/>
<dbReference type="EMBL" id="JAFEKC020000018">
    <property type="protein sequence ID" value="KAK0509646.1"/>
    <property type="molecule type" value="Genomic_DNA"/>
</dbReference>
<gene>
    <name evidence="2" type="ORF">JMJ35_008040</name>
</gene>
<keyword evidence="3" id="KW-1185">Reference proteome</keyword>
<comment type="caution">
    <text evidence="2">The sequence shown here is derived from an EMBL/GenBank/DDBJ whole genome shotgun (WGS) entry which is preliminary data.</text>
</comment>
<evidence type="ECO:0000313" key="3">
    <source>
        <dbReference type="Proteomes" id="UP001166286"/>
    </source>
</evidence>
<sequence length="203" mass="22253">MGRHIRALIIPSDGSPLHMIHIKTVNLEPHAPSPSLGHHPDFHKYWGLAGWEHRIATPMQISNQTLSCLNGKYYLFQCLLGPDAGLEANKHIGGGRCYGDAFIVRVLDDGGDGRGDAAYEDVPRELLGTRLVLRMVSGEEERKTEVGKGTRTEVGEERKTKTGVGEERKTEVGEDERKTEASGKEKARKGGSKVNPGAFGRRS</sequence>
<dbReference type="AlphaFoldDB" id="A0AA39QXI2"/>
<protein>
    <submittedName>
        <fullName evidence="2">Uncharacterized protein</fullName>
    </submittedName>
</protein>
<accession>A0AA39QXI2</accession>
<evidence type="ECO:0000256" key="1">
    <source>
        <dbReference type="SAM" id="MobiDB-lite"/>
    </source>
</evidence>
<name>A0AA39QXI2_9LECA</name>
<evidence type="ECO:0000313" key="2">
    <source>
        <dbReference type="EMBL" id="KAK0509646.1"/>
    </source>
</evidence>
<organism evidence="2 3">
    <name type="scientific">Cladonia borealis</name>
    <dbReference type="NCBI Taxonomy" id="184061"/>
    <lineage>
        <taxon>Eukaryota</taxon>
        <taxon>Fungi</taxon>
        <taxon>Dikarya</taxon>
        <taxon>Ascomycota</taxon>
        <taxon>Pezizomycotina</taxon>
        <taxon>Lecanoromycetes</taxon>
        <taxon>OSLEUM clade</taxon>
        <taxon>Lecanoromycetidae</taxon>
        <taxon>Lecanorales</taxon>
        <taxon>Lecanorineae</taxon>
        <taxon>Cladoniaceae</taxon>
        <taxon>Cladonia</taxon>
    </lineage>
</organism>
<dbReference type="Proteomes" id="UP001166286">
    <property type="component" value="Unassembled WGS sequence"/>
</dbReference>
<reference evidence="2" key="1">
    <citation type="submission" date="2023-03" db="EMBL/GenBank/DDBJ databases">
        <title>Complete genome of Cladonia borealis.</title>
        <authorList>
            <person name="Park H."/>
        </authorList>
    </citation>
    <scope>NUCLEOTIDE SEQUENCE</scope>
    <source>
        <strain evidence="2">ANT050790</strain>
    </source>
</reference>
<feature type="region of interest" description="Disordered" evidence="1">
    <location>
        <begin position="138"/>
        <end position="203"/>
    </location>
</feature>
<feature type="compositionally biased region" description="Basic and acidic residues" evidence="1">
    <location>
        <begin position="138"/>
        <end position="185"/>
    </location>
</feature>